<comment type="cofactor">
    <cofactor evidence="1">
        <name>Mg(2+)</name>
        <dbReference type="ChEBI" id="CHEBI:18420"/>
    </cofactor>
</comment>
<dbReference type="PROSITE" id="PS00893">
    <property type="entry name" value="NUDIX_BOX"/>
    <property type="match status" value="1"/>
</dbReference>
<evidence type="ECO:0000256" key="1">
    <source>
        <dbReference type="ARBA" id="ARBA00001946"/>
    </source>
</evidence>
<feature type="domain" description="Nudix hydrolase" evidence="3">
    <location>
        <begin position="14"/>
        <end position="117"/>
    </location>
</feature>
<dbReference type="InterPro" id="IPR000086">
    <property type="entry name" value="NUDIX_hydrolase_dom"/>
</dbReference>
<dbReference type="AlphaFoldDB" id="A0AAW6PCK5"/>
<dbReference type="SUPFAM" id="SSF55811">
    <property type="entry name" value="Nudix"/>
    <property type="match status" value="1"/>
</dbReference>
<dbReference type="InterPro" id="IPR020084">
    <property type="entry name" value="NUDIX_hydrolase_CS"/>
</dbReference>
<comment type="caution">
    <text evidence="4">The sequence shown here is derived from an EMBL/GenBank/DDBJ whole genome shotgun (WGS) entry which is preliminary data.</text>
</comment>
<dbReference type="InterPro" id="IPR015797">
    <property type="entry name" value="NUDIX_hydrolase-like_dom_sf"/>
</dbReference>
<sequence>MVPAAANKACPVLVRQRERLEVLAFRHPLAGLQLVKGSIEPGEASGAAALRELAEEAGILDARLGADLGTWFSEHAGQDWAFHLCHSPCELPDAWTHHCDDDGGLDFAFFWHALDATPGPQWHPLFRDALGWLRERATLLSPLSNEA</sequence>
<evidence type="ECO:0000259" key="3">
    <source>
        <dbReference type="Pfam" id="PF00293"/>
    </source>
</evidence>
<reference evidence="4" key="1">
    <citation type="submission" date="2023-03" db="EMBL/GenBank/DDBJ databases">
        <title>Draft assemblies of triclosan tolerant bacteria isolated from returned activated sludge.</title>
        <authorList>
            <person name="Van Hamelsveld S."/>
        </authorList>
    </citation>
    <scope>NUCLEOTIDE SEQUENCE</scope>
    <source>
        <strain evidence="4">GW210015_S63</strain>
    </source>
</reference>
<evidence type="ECO:0000313" key="5">
    <source>
        <dbReference type="Proteomes" id="UP001220662"/>
    </source>
</evidence>
<protein>
    <submittedName>
        <fullName evidence="4">NUDIX domain-containing protein</fullName>
    </submittedName>
</protein>
<proteinExistence type="predicted"/>
<dbReference type="Pfam" id="PF00293">
    <property type="entry name" value="NUDIX"/>
    <property type="match status" value="1"/>
</dbReference>
<keyword evidence="2" id="KW-0378">Hydrolase</keyword>
<evidence type="ECO:0000313" key="4">
    <source>
        <dbReference type="EMBL" id="MDF3844854.1"/>
    </source>
</evidence>
<gene>
    <name evidence="4" type="ORF">P3W55_24350</name>
</gene>
<dbReference type="Proteomes" id="UP001220662">
    <property type="component" value="Unassembled WGS sequence"/>
</dbReference>
<organism evidence="4 5">
    <name type="scientific">Pseudomonas citronellolis</name>
    <dbReference type="NCBI Taxonomy" id="53408"/>
    <lineage>
        <taxon>Bacteria</taxon>
        <taxon>Pseudomonadati</taxon>
        <taxon>Pseudomonadota</taxon>
        <taxon>Gammaproteobacteria</taxon>
        <taxon>Pseudomonadales</taxon>
        <taxon>Pseudomonadaceae</taxon>
        <taxon>Pseudomonas</taxon>
    </lineage>
</organism>
<name>A0AAW6PCK5_9PSED</name>
<accession>A0AAW6PCK5</accession>
<dbReference type="EMBL" id="JARJLR010000407">
    <property type="protein sequence ID" value="MDF3844854.1"/>
    <property type="molecule type" value="Genomic_DNA"/>
</dbReference>
<dbReference type="RefSeq" id="WP_276215729.1">
    <property type="nucleotide sequence ID" value="NZ_JARJLR010000407.1"/>
</dbReference>
<dbReference type="CDD" id="cd04663">
    <property type="entry name" value="NUDIX_Hydrolase"/>
    <property type="match status" value="1"/>
</dbReference>
<dbReference type="GO" id="GO:0016787">
    <property type="term" value="F:hydrolase activity"/>
    <property type="evidence" value="ECO:0007669"/>
    <property type="project" value="UniProtKB-KW"/>
</dbReference>
<evidence type="ECO:0000256" key="2">
    <source>
        <dbReference type="ARBA" id="ARBA00022801"/>
    </source>
</evidence>
<dbReference type="Gene3D" id="3.90.79.10">
    <property type="entry name" value="Nucleoside Triphosphate Pyrophosphohydrolase"/>
    <property type="match status" value="1"/>
</dbReference>